<dbReference type="PANTHER" id="PTHR43918">
    <property type="entry name" value="ACETYLCHOLINESTERASE"/>
    <property type="match status" value="1"/>
</dbReference>
<evidence type="ECO:0000259" key="7">
    <source>
        <dbReference type="Pfam" id="PF00135"/>
    </source>
</evidence>
<reference evidence="8" key="1">
    <citation type="journal article" date="2020" name="Cell">
        <title>Large-Scale Comparative Analyses of Tick Genomes Elucidate Their Genetic Diversity and Vector Capacities.</title>
        <authorList>
            <consortium name="Tick Genome and Microbiome Consortium (TIGMIC)"/>
            <person name="Jia N."/>
            <person name="Wang J."/>
            <person name="Shi W."/>
            <person name="Du L."/>
            <person name="Sun Y."/>
            <person name="Zhan W."/>
            <person name="Jiang J.F."/>
            <person name="Wang Q."/>
            <person name="Zhang B."/>
            <person name="Ji P."/>
            <person name="Bell-Sakyi L."/>
            <person name="Cui X.M."/>
            <person name="Yuan T.T."/>
            <person name="Jiang B.G."/>
            <person name="Yang W.F."/>
            <person name="Lam T.T."/>
            <person name="Chang Q.C."/>
            <person name="Ding S.J."/>
            <person name="Wang X.J."/>
            <person name="Zhu J.G."/>
            <person name="Ruan X.D."/>
            <person name="Zhao L."/>
            <person name="Wei J.T."/>
            <person name="Ye R.Z."/>
            <person name="Que T.C."/>
            <person name="Du C.H."/>
            <person name="Zhou Y.H."/>
            <person name="Cheng J.X."/>
            <person name="Dai P.F."/>
            <person name="Guo W.B."/>
            <person name="Han X.H."/>
            <person name="Huang E.J."/>
            <person name="Li L.F."/>
            <person name="Wei W."/>
            <person name="Gao Y.C."/>
            <person name="Liu J.Z."/>
            <person name="Shao H.Z."/>
            <person name="Wang X."/>
            <person name="Wang C.C."/>
            <person name="Yang T.C."/>
            <person name="Huo Q.B."/>
            <person name="Li W."/>
            <person name="Chen H.Y."/>
            <person name="Chen S.E."/>
            <person name="Zhou L.G."/>
            <person name="Ni X.B."/>
            <person name="Tian J.H."/>
            <person name="Sheng Y."/>
            <person name="Liu T."/>
            <person name="Pan Y.S."/>
            <person name="Xia L.Y."/>
            <person name="Li J."/>
            <person name="Zhao F."/>
            <person name="Cao W.C."/>
        </authorList>
    </citation>
    <scope>NUCLEOTIDE SEQUENCE</scope>
    <source>
        <strain evidence="8">Rmic-2018</strain>
    </source>
</reference>
<dbReference type="PANTHER" id="PTHR43918:SF4">
    <property type="entry name" value="CARBOXYLIC ESTER HYDROLASE"/>
    <property type="match status" value="1"/>
</dbReference>
<feature type="compositionally biased region" description="Low complexity" evidence="5">
    <location>
        <begin position="51"/>
        <end position="62"/>
    </location>
</feature>
<dbReference type="Pfam" id="PF00135">
    <property type="entry name" value="COesterase"/>
    <property type="match status" value="1"/>
</dbReference>
<dbReference type="Gene3D" id="3.40.50.1820">
    <property type="entry name" value="alpha/beta hydrolase"/>
    <property type="match status" value="1"/>
</dbReference>
<evidence type="ECO:0000313" key="9">
    <source>
        <dbReference type="Proteomes" id="UP000821866"/>
    </source>
</evidence>
<keyword evidence="4" id="KW-0325">Glycoprotein</keyword>
<dbReference type="InterPro" id="IPR029058">
    <property type="entry name" value="AB_hydrolase_fold"/>
</dbReference>
<evidence type="ECO:0000256" key="1">
    <source>
        <dbReference type="ARBA" id="ARBA00005964"/>
    </source>
</evidence>
<dbReference type="GO" id="GO:0005615">
    <property type="term" value="C:extracellular space"/>
    <property type="evidence" value="ECO:0007669"/>
    <property type="project" value="TreeGrafter"/>
</dbReference>
<keyword evidence="9" id="KW-1185">Reference proteome</keyword>
<comment type="caution">
    <text evidence="8">The sequence shown here is derived from an EMBL/GenBank/DDBJ whole genome shotgun (WGS) entry which is preliminary data.</text>
</comment>
<accession>A0A9J6F3F4</accession>
<protein>
    <recommendedName>
        <fullName evidence="7">Carboxylesterase type B domain-containing protein</fullName>
    </recommendedName>
</protein>
<evidence type="ECO:0000256" key="4">
    <source>
        <dbReference type="ARBA" id="ARBA00023180"/>
    </source>
</evidence>
<keyword evidence="2" id="KW-0719">Serine esterase</keyword>
<keyword evidence="6" id="KW-0812">Transmembrane</keyword>
<sequence>MGDEEAGDKEKENGAGDKDDDDDDDDAGGDDGAPKGKRPPDSIMVQRKSARGSQSSAGSSGKTDSDAKSTASMIITIGGLLIFAAVVLGVVGFIVYKITQSTEAGSNGSVDDGGDSVVSFFNKIGAQKEDKAIASSIWLPSKSSPSTGVLPSPLCKSSHWMNLLRFLSTTSSSAMLAWKRLNTGAANIGGNPNDVDSSNAFLISAFNDSNLRALSTSLTPEASENKRIISREELSLRRKTVNKTETVYETRSRDFAVNTTKGPIIGRKRKLHGRDPVDGWNIALDVSKAGVPCYHLASPHLDEHQESNSHASRSPSKDYLQVNVWAPLCNVSPCSGLTVVAFIHEGGPRVGGNVDRRPDGSVLVTQGHVVVVVPHYQLDMSGFASRDIVGAARNPGILDIVMALDWAREGIAVFCWNAKNVVLFGSGWGSYLAGLFIVSLKLKSYSRTSRIILGSVSPLLKSNHEHQTEEHWTGFFIASGCDHTEENATLECLRNATASSIAEGQEQFPGTVRVLFPDDFVLPEPPEEFVAEVRPYSSVEAPLSKVISEGRAQYQRLFENKSDGANLNVESFMNAVRLAASQLAYHNYVELQGGLGRRFEALSAEFPAFGDPRTNGTSTVLLHDHAIRTGG</sequence>
<evidence type="ECO:0000256" key="3">
    <source>
        <dbReference type="ARBA" id="ARBA00022801"/>
    </source>
</evidence>
<keyword evidence="6" id="KW-1133">Transmembrane helix</keyword>
<dbReference type="GO" id="GO:0019695">
    <property type="term" value="P:choline metabolic process"/>
    <property type="evidence" value="ECO:0007669"/>
    <property type="project" value="TreeGrafter"/>
</dbReference>
<feature type="domain" description="Carboxylesterase type B" evidence="7">
    <location>
        <begin position="276"/>
        <end position="532"/>
    </location>
</feature>
<dbReference type="InterPro" id="IPR050654">
    <property type="entry name" value="AChE-related_enzymes"/>
</dbReference>
<feature type="compositionally biased region" description="Basic and acidic residues" evidence="5">
    <location>
        <begin position="8"/>
        <end position="17"/>
    </location>
</feature>
<comment type="similarity">
    <text evidence="1">Belongs to the type-B carboxylesterase/lipase family.</text>
</comment>
<evidence type="ECO:0000313" key="8">
    <source>
        <dbReference type="EMBL" id="KAH8041342.1"/>
    </source>
</evidence>
<proteinExistence type="inferred from homology"/>
<dbReference type="Proteomes" id="UP000821866">
    <property type="component" value="Chromosome 1"/>
</dbReference>
<gene>
    <name evidence="8" type="ORF">HPB51_014623</name>
</gene>
<dbReference type="AlphaFoldDB" id="A0A9J6F3F4"/>
<evidence type="ECO:0000256" key="2">
    <source>
        <dbReference type="ARBA" id="ARBA00022487"/>
    </source>
</evidence>
<dbReference type="GO" id="GO:0006581">
    <property type="term" value="P:acetylcholine catabolic process"/>
    <property type="evidence" value="ECO:0007669"/>
    <property type="project" value="TreeGrafter"/>
</dbReference>
<evidence type="ECO:0000256" key="6">
    <source>
        <dbReference type="SAM" id="Phobius"/>
    </source>
</evidence>
<keyword evidence="6" id="KW-0472">Membrane</keyword>
<dbReference type="VEuPathDB" id="VectorBase:LOC119172792"/>
<dbReference type="SUPFAM" id="SSF53474">
    <property type="entry name" value="alpha/beta-Hydrolases"/>
    <property type="match status" value="1"/>
</dbReference>
<name>A0A9J6F3F4_RHIMP</name>
<dbReference type="GO" id="GO:0003990">
    <property type="term" value="F:acetylcholinesterase activity"/>
    <property type="evidence" value="ECO:0007669"/>
    <property type="project" value="TreeGrafter"/>
</dbReference>
<dbReference type="EMBL" id="JABSTU010000001">
    <property type="protein sequence ID" value="KAH8041342.1"/>
    <property type="molecule type" value="Genomic_DNA"/>
</dbReference>
<feature type="region of interest" description="Disordered" evidence="5">
    <location>
        <begin position="1"/>
        <end position="68"/>
    </location>
</feature>
<organism evidence="8 9">
    <name type="scientific">Rhipicephalus microplus</name>
    <name type="common">Cattle tick</name>
    <name type="synonym">Boophilus microplus</name>
    <dbReference type="NCBI Taxonomy" id="6941"/>
    <lineage>
        <taxon>Eukaryota</taxon>
        <taxon>Metazoa</taxon>
        <taxon>Ecdysozoa</taxon>
        <taxon>Arthropoda</taxon>
        <taxon>Chelicerata</taxon>
        <taxon>Arachnida</taxon>
        <taxon>Acari</taxon>
        <taxon>Parasitiformes</taxon>
        <taxon>Ixodida</taxon>
        <taxon>Ixodoidea</taxon>
        <taxon>Ixodidae</taxon>
        <taxon>Rhipicephalinae</taxon>
        <taxon>Rhipicephalus</taxon>
        <taxon>Boophilus</taxon>
    </lineage>
</organism>
<evidence type="ECO:0000256" key="5">
    <source>
        <dbReference type="SAM" id="MobiDB-lite"/>
    </source>
</evidence>
<dbReference type="GO" id="GO:0005886">
    <property type="term" value="C:plasma membrane"/>
    <property type="evidence" value="ECO:0007669"/>
    <property type="project" value="TreeGrafter"/>
</dbReference>
<dbReference type="VEuPathDB" id="VectorBase:LOC119164469"/>
<dbReference type="InterPro" id="IPR002018">
    <property type="entry name" value="CarbesteraseB"/>
</dbReference>
<feature type="transmembrane region" description="Helical" evidence="6">
    <location>
        <begin position="71"/>
        <end position="96"/>
    </location>
</feature>
<feature type="compositionally biased region" description="Acidic residues" evidence="5">
    <location>
        <begin position="18"/>
        <end position="29"/>
    </location>
</feature>
<keyword evidence="3" id="KW-0378">Hydrolase</keyword>
<reference evidence="8" key="2">
    <citation type="submission" date="2021-09" db="EMBL/GenBank/DDBJ databases">
        <authorList>
            <person name="Jia N."/>
            <person name="Wang J."/>
            <person name="Shi W."/>
            <person name="Du L."/>
            <person name="Sun Y."/>
            <person name="Zhan W."/>
            <person name="Jiang J."/>
            <person name="Wang Q."/>
            <person name="Zhang B."/>
            <person name="Ji P."/>
            <person name="Sakyi L.B."/>
            <person name="Cui X."/>
            <person name="Yuan T."/>
            <person name="Jiang B."/>
            <person name="Yang W."/>
            <person name="Lam T.T.-Y."/>
            <person name="Chang Q."/>
            <person name="Ding S."/>
            <person name="Wang X."/>
            <person name="Zhu J."/>
            <person name="Ruan X."/>
            <person name="Zhao L."/>
            <person name="Wei J."/>
            <person name="Que T."/>
            <person name="Du C."/>
            <person name="Cheng J."/>
            <person name="Dai P."/>
            <person name="Han X."/>
            <person name="Huang E."/>
            <person name="Gao Y."/>
            <person name="Liu J."/>
            <person name="Shao H."/>
            <person name="Ye R."/>
            <person name="Li L."/>
            <person name="Wei W."/>
            <person name="Wang X."/>
            <person name="Wang C."/>
            <person name="Huo Q."/>
            <person name="Li W."/>
            <person name="Guo W."/>
            <person name="Chen H."/>
            <person name="Chen S."/>
            <person name="Zhou L."/>
            <person name="Zhou L."/>
            <person name="Ni X."/>
            <person name="Tian J."/>
            <person name="Zhou Y."/>
            <person name="Sheng Y."/>
            <person name="Liu T."/>
            <person name="Pan Y."/>
            <person name="Xia L."/>
            <person name="Li J."/>
            <person name="Zhao F."/>
            <person name="Cao W."/>
        </authorList>
    </citation>
    <scope>NUCLEOTIDE SEQUENCE</scope>
    <source>
        <strain evidence="8">Rmic-2018</strain>
        <tissue evidence="8">Larvae</tissue>
    </source>
</reference>